<evidence type="ECO:0000256" key="1">
    <source>
        <dbReference type="SAM" id="MobiDB-lite"/>
    </source>
</evidence>
<feature type="region of interest" description="Disordered" evidence="1">
    <location>
        <begin position="88"/>
        <end position="152"/>
    </location>
</feature>
<dbReference type="STRING" id="1423804.FD14_GL000714"/>
<dbReference type="Pfam" id="PF14478">
    <property type="entry name" value="DUF4430"/>
    <property type="match status" value="1"/>
</dbReference>
<evidence type="ECO:0000259" key="2">
    <source>
        <dbReference type="Pfam" id="PF14478"/>
    </source>
</evidence>
<feature type="compositionally biased region" description="Low complexity" evidence="1">
    <location>
        <begin position="88"/>
        <end position="151"/>
    </location>
</feature>
<keyword evidence="4" id="KW-1185">Reference proteome</keyword>
<organism evidence="3 4">
    <name type="scientific">Secundilactobacillus similis DSM 23365 = JCM 2765</name>
    <dbReference type="NCBI Taxonomy" id="1423804"/>
    <lineage>
        <taxon>Bacteria</taxon>
        <taxon>Bacillati</taxon>
        <taxon>Bacillota</taxon>
        <taxon>Bacilli</taxon>
        <taxon>Lactobacillales</taxon>
        <taxon>Lactobacillaceae</taxon>
        <taxon>Secundilactobacillus</taxon>
    </lineage>
</organism>
<dbReference type="Proteomes" id="UP000051442">
    <property type="component" value="Unassembled WGS sequence"/>
</dbReference>
<dbReference type="EMBL" id="AYZM01000090">
    <property type="protein sequence ID" value="KRN23245.1"/>
    <property type="molecule type" value="Genomic_DNA"/>
</dbReference>
<protein>
    <recommendedName>
        <fullName evidence="2">Transcobalamin-like C-terminal domain-containing protein</fullName>
    </recommendedName>
</protein>
<dbReference type="InterPro" id="IPR027954">
    <property type="entry name" value="Transcobalamin-like_C"/>
</dbReference>
<evidence type="ECO:0000313" key="4">
    <source>
        <dbReference type="Proteomes" id="UP000051442"/>
    </source>
</evidence>
<feature type="domain" description="Transcobalamin-like C-terminal" evidence="2">
    <location>
        <begin position="179"/>
        <end position="254"/>
    </location>
</feature>
<reference evidence="3 4" key="1">
    <citation type="journal article" date="2015" name="Genome Announc.">
        <title>Expanding the biotechnology potential of lactobacilli through comparative genomics of 213 strains and associated genera.</title>
        <authorList>
            <person name="Sun Z."/>
            <person name="Harris H.M."/>
            <person name="McCann A."/>
            <person name="Guo C."/>
            <person name="Argimon S."/>
            <person name="Zhang W."/>
            <person name="Yang X."/>
            <person name="Jeffery I.B."/>
            <person name="Cooney J.C."/>
            <person name="Kagawa T.F."/>
            <person name="Liu W."/>
            <person name="Song Y."/>
            <person name="Salvetti E."/>
            <person name="Wrobel A."/>
            <person name="Rasinkangas P."/>
            <person name="Parkhill J."/>
            <person name="Rea M.C."/>
            <person name="O'Sullivan O."/>
            <person name="Ritari J."/>
            <person name="Douillard F.P."/>
            <person name="Paul Ross R."/>
            <person name="Yang R."/>
            <person name="Briner A.E."/>
            <person name="Felis G.E."/>
            <person name="de Vos W.M."/>
            <person name="Barrangou R."/>
            <person name="Klaenhammer T.R."/>
            <person name="Caufield P.W."/>
            <person name="Cui Y."/>
            <person name="Zhang H."/>
            <person name="O'Toole P.W."/>
        </authorList>
    </citation>
    <scope>NUCLEOTIDE SEQUENCE [LARGE SCALE GENOMIC DNA]</scope>
    <source>
        <strain evidence="3 4">DSM 23365</strain>
    </source>
</reference>
<dbReference type="AlphaFoldDB" id="A0A0R2FF83"/>
<sequence length="264" mass="27771">MKVKYKKLSKKAYHVTTGTFYSTSYLKKANHLGVHYQSTTFYTYQQATVTRANGSKAVYYYVKSSNGKVKGWIWHSYLKKGAVSNKKTATTATKSSNKTAVTTPATSTTGSTTSTTSATAPITALQAGGTSSATSVAGGSTSTGTSTTPASDSYAVSIEGPIADGSQVWASETVKVKQGDTAFTALQKLCRDNNMQMGYTGSGTSVYVSSINYKGAGTNGSGGGWLYSVNGAFPNHSAGGYDLQGGETIVWMWTQNSGDRGYNF</sequence>
<accession>A0A0R2FF83</accession>
<comment type="caution">
    <text evidence="3">The sequence shown here is derived from an EMBL/GenBank/DDBJ whole genome shotgun (WGS) entry which is preliminary data.</text>
</comment>
<gene>
    <name evidence="3" type="ORF">FD14_GL000714</name>
</gene>
<name>A0A0R2FF83_9LACO</name>
<dbReference type="Gene3D" id="2.170.130.30">
    <property type="match status" value="1"/>
</dbReference>
<evidence type="ECO:0000313" key="3">
    <source>
        <dbReference type="EMBL" id="KRN23245.1"/>
    </source>
</evidence>
<proteinExistence type="predicted"/>
<dbReference type="PATRIC" id="fig|1423804.4.peg.766"/>